<evidence type="ECO:0000256" key="4">
    <source>
        <dbReference type="PROSITE-ProRule" id="PRU00409"/>
    </source>
</evidence>
<proteinExistence type="predicted"/>
<evidence type="ECO:0000256" key="2">
    <source>
        <dbReference type="ARBA" id="ARBA00022741"/>
    </source>
</evidence>
<dbReference type="PANTHER" id="PTHR43585">
    <property type="entry name" value="FUMIPYRROLE BIOSYNTHESIS PROTEIN C"/>
    <property type="match status" value="1"/>
</dbReference>
<keyword evidence="3 4" id="KW-0067">ATP-binding</keyword>
<dbReference type="SUPFAM" id="SSF56059">
    <property type="entry name" value="Glutathione synthetase ATP-binding domain-like"/>
    <property type="match status" value="1"/>
</dbReference>
<evidence type="ECO:0000256" key="3">
    <source>
        <dbReference type="ARBA" id="ARBA00022840"/>
    </source>
</evidence>
<protein>
    <submittedName>
        <fullName evidence="6">Carbamoyl-phosphate-synthetase</fullName>
    </submittedName>
</protein>
<dbReference type="InterPro" id="IPR016185">
    <property type="entry name" value="PreATP-grasp_dom_sf"/>
</dbReference>
<keyword evidence="7" id="KW-1185">Reference proteome</keyword>
<dbReference type="SUPFAM" id="SSF52440">
    <property type="entry name" value="PreATP-grasp domain"/>
    <property type="match status" value="1"/>
</dbReference>
<keyword evidence="1" id="KW-0436">Ligase</keyword>
<dbReference type="InterPro" id="IPR013815">
    <property type="entry name" value="ATP_grasp_subdomain_1"/>
</dbReference>
<dbReference type="GO" id="GO:0046872">
    <property type="term" value="F:metal ion binding"/>
    <property type="evidence" value="ECO:0007669"/>
    <property type="project" value="InterPro"/>
</dbReference>
<dbReference type="GO" id="GO:0016874">
    <property type="term" value="F:ligase activity"/>
    <property type="evidence" value="ECO:0007669"/>
    <property type="project" value="UniProtKB-KW"/>
</dbReference>
<dbReference type="GO" id="GO:0005524">
    <property type="term" value="F:ATP binding"/>
    <property type="evidence" value="ECO:0007669"/>
    <property type="project" value="UniProtKB-UniRule"/>
</dbReference>
<organism evidence="6 7">
    <name type="scientific">Lysinibacillus odysseyi 34hs-1 = NBRC 100172</name>
    <dbReference type="NCBI Taxonomy" id="1220589"/>
    <lineage>
        <taxon>Bacteria</taxon>
        <taxon>Bacillati</taxon>
        <taxon>Bacillota</taxon>
        <taxon>Bacilli</taxon>
        <taxon>Bacillales</taxon>
        <taxon>Bacillaceae</taxon>
        <taxon>Lysinibacillus</taxon>
    </lineage>
</organism>
<dbReference type="PANTHER" id="PTHR43585:SF2">
    <property type="entry name" value="ATP-GRASP ENZYME FSQD"/>
    <property type="match status" value="1"/>
</dbReference>
<dbReference type="Gene3D" id="3.30.470.20">
    <property type="entry name" value="ATP-grasp fold, B domain"/>
    <property type="match status" value="1"/>
</dbReference>
<evidence type="ECO:0000259" key="5">
    <source>
        <dbReference type="PROSITE" id="PS50975"/>
    </source>
</evidence>
<evidence type="ECO:0000313" key="6">
    <source>
        <dbReference type="EMBL" id="KGR86511.1"/>
    </source>
</evidence>
<evidence type="ECO:0000256" key="1">
    <source>
        <dbReference type="ARBA" id="ARBA00022598"/>
    </source>
</evidence>
<dbReference type="RefSeq" id="WP_036152472.1">
    <property type="nucleotide sequence ID" value="NZ_AVCX01000014.1"/>
</dbReference>
<reference evidence="6 7" key="1">
    <citation type="submission" date="2014-02" db="EMBL/GenBank/DDBJ databases">
        <title>Draft genome sequence of Lysinibacillus odysseyi NBRC 100172.</title>
        <authorList>
            <person name="Zhang F."/>
            <person name="Wang G."/>
            <person name="Zhang L."/>
        </authorList>
    </citation>
    <scope>NUCLEOTIDE SEQUENCE [LARGE SCALE GENOMIC DNA]</scope>
    <source>
        <strain evidence="6 7">NBRC 100172</strain>
    </source>
</reference>
<dbReference type="Gene3D" id="3.40.50.20">
    <property type="match status" value="1"/>
</dbReference>
<evidence type="ECO:0000313" key="7">
    <source>
        <dbReference type="Proteomes" id="UP000030437"/>
    </source>
</evidence>
<dbReference type="EMBL" id="JPVP01000051">
    <property type="protein sequence ID" value="KGR86511.1"/>
    <property type="molecule type" value="Genomic_DNA"/>
</dbReference>
<dbReference type="STRING" id="1220589.CD32_06365"/>
<feature type="domain" description="ATP-grasp" evidence="5">
    <location>
        <begin position="107"/>
        <end position="304"/>
    </location>
</feature>
<accession>A0A0A3IP58</accession>
<dbReference type="Pfam" id="PF13535">
    <property type="entry name" value="ATP-grasp_4"/>
    <property type="match status" value="1"/>
</dbReference>
<dbReference type="AlphaFoldDB" id="A0A0A3IP58"/>
<keyword evidence="2 4" id="KW-0547">Nucleotide-binding</keyword>
<sequence>MKKLLMLGGAQSQISAIKKARDMGCYIIICDTLEEAPGKKYAHEYYNICTTDKEAVLHVAKSLQIDGIVSYAADSGVLTAAYVAEKLGLPSHPYKSVETITNKELFRKFQQAHDFHIPKAKAYSSVDQAKADFHRFTLPVMIKPVDSSGSKGISKIDSIYLLEEKAGIALRFSKTKRFIIEEYIENYGPHIGGDGFSVNGKLVFRSFSNEYFSVNCANPFVSITATWPSIMPERIQNSVHEEIQRLLGLLEMKTGAYNFDIRVDQQENVYLIEMAARNGGDWNPDLIQCVTGVDLIEYTIKAALGENCSSLMMARPQGYWASYVLHSERKGIFKEIKIAEELKNNVVTSYLTVNLGERVSPSLDGHVYLGLMVLRFSSICEMKEKTKRLHEHIQAFVEDINIRC</sequence>
<dbReference type="InterPro" id="IPR011761">
    <property type="entry name" value="ATP-grasp"/>
</dbReference>
<dbReference type="PROSITE" id="PS50975">
    <property type="entry name" value="ATP_GRASP"/>
    <property type="match status" value="1"/>
</dbReference>
<dbReference type="eggNOG" id="COG0027">
    <property type="taxonomic scope" value="Bacteria"/>
</dbReference>
<dbReference type="Gene3D" id="3.30.1490.20">
    <property type="entry name" value="ATP-grasp fold, A domain"/>
    <property type="match status" value="1"/>
</dbReference>
<comment type="caution">
    <text evidence="6">The sequence shown here is derived from an EMBL/GenBank/DDBJ whole genome shotgun (WGS) entry which is preliminary data.</text>
</comment>
<name>A0A0A3IP58_9BACI</name>
<dbReference type="InterPro" id="IPR052032">
    <property type="entry name" value="ATP-dep_AA_Ligase"/>
</dbReference>
<gene>
    <name evidence="6" type="ORF">CD32_06365</name>
</gene>
<dbReference type="Proteomes" id="UP000030437">
    <property type="component" value="Unassembled WGS sequence"/>
</dbReference>